<dbReference type="EMBL" id="QYTU02000007">
    <property type="protein sequence ID" value="RWR13186.1"/>
    <property type="molecule type" value="Genomic_DNA"/>
</dbReference>
<gene>
    <name evidence="3" type="ORF">D4N35_005290</name>
</gene>
<dbReference type="AlphaFoldDB" id="A0A451GCR1"/>
<feature type="domain" description="Uncharacterized protein YyaB-like PH" evidence="2">
    <location>
        <begin position="56"/>
        <end position="129"/>
    </location>
</feature>
<dbReference type="Proteomes" id="UP000273811">
    <property type="component" value="Unassembled WGS sequence"/>
</dbReference>
<dbReference type="OrthoDB" id="6658731at2"/>
<sequence length="135" mass="15533">MEFSSRKDLWMGVIIWGCIGAFVWIFYQSLFVKFDILGLVIAASMICFSGSIWFNTKYKIEGGMLNIHFGPIKKTIVIQSIKSIRFAKNPFTSPALSIHKIEINYGKYETISISPKDTDRFIEILKKNNPQIKMK</sequence>
<feature type="transmembrane region" description="Helical" evidence="1">
    <location>
        <begin position="36"/>
        <end position="54"/>
    </location>
</feature>
<organism evidence="3 4">
    <name type="scientific">Siminovitchia fortis</name>
    <dbReference type="NCBI Taxonomy" id="254758"/>
    <lineage>
        <taxon>Bacteria</taxon>
        <taxon>Bacillati</taxon>
        <taxon>Bacillota</taxon>
        <taxon>Bacilli</taxon>
        <taxon>Bacillales</taxon>
        <taxon>Bacillaceae</taxon>
        <taxon>Siminovitchia</taxon>
    </lineage>
</organism>
<keyword evidence="1" id="KW-0472">Membrane</keyword>
<accession>A0A451GCR1</accession>
<keyword evidence="1" id="KW-0812">Transmembrane</keyword>
<name>A0A451GCR1_9BACI</name>
<evidence type="ECO:0000256" key="1">
    <source>
        <dbReference type="SAM" id="Phobius"/>
    </source>
</evidence>
<evidence type="ECO:0000313" key="3">
    <source>
        <dbReference type="EMBL" id="RWR13186.1"/>
    </source>
</evidence>
<proteinExistence type="predicted"/>
<dbReference type="RefSeq" id="WP_120071145.1">
    <property type="nucleotide sequence ID" value="NZ_CP126113.1"/>
</dbReference>
<keyword evidence="4" id="KW-1185">Reference proteome</keyword>
<comment type="caution">
    <text evidence="3">The sequence shown here is derived from an EMBL/GenBank/DDBJ whole genome shotgun (WGS) entry which is preliminary data.</text>
</comment>
<dbReference type="InterPro" id="IPR009589">
    <property type="entry name" value="PH_YyaB-like"/>
</dbReference>
<reference evidence="3" key="1">
    <citation type="submission" date="2018-12" db="EMBL/GenBank/DDBJ databases">
        <authorList>
            <person name="Sun L."/>
            <person name="Chen Z."/>
        </authorList>
    </citation>
    <scope>NUCLEOTIDE SEQUENCE [LARGE SCALE GENOMIC DNA]</scope>
    <source>
        <strain evidence="3">DSM 16012</strain>
    </source>
</reference>
<dbReference type="Pfam" id="PF06713">
    <property type="entry name" value="bPH_4"/>
    <property type="match status" value="1"/>
</dbReference>
<protein>
    <recommendedName>
        <fullName evidence="2">Uncharacterized protein YyaB-like PH domain-containing protein</fullName>
    </recommendedName>
</protein>
<evidence type="ECO:0000259" key="2">
    <source>
        <dbReference type="Pfam" id="PF06713"/>
    </source>
</evidence>
<dbReference type="GO" id="GO:0030153">
    <property type="term" value="P:bacteriocin immunity"/>
    <property type="evidence" value="ECO:0007669"/>
    <property type="project" value="InterPro"/>
</dbReference>
<feature type="transmembrane region" description="Helical" evidence="1">
    <location>
        <begin position="9"/>
        <end position="30"/>
    </location>
</feature>
<keyword evidence="1" id="KW-1133">Transmembrane helix</keyword>
<evidence type="ECO:0000313" key="4">
    <source>
        <dbReference type="Proteomes" id="UP000273811"/>
    </source>
</evidence>